<evidence type="ECO:0000313" key="2">
    <source>
        <dbReference type="Proteomes" id="UP000466523"/>
    </source>
</evidence>
<name>A0A7K3LGI3_9MYCO</name>
<reference evidence="1 2" key="1">
    <citation type="submission" date="2020-01" db="EMBL/GenBank/DDBJ databases">
        <authorList>
            <person name="Sanchez-Estrada R."/>
            <person name="Gonzalez-Y-Merchand J.A."/>
            <person name="Rivera-Gutierrez S."/>
        </authorList>
    </citation>
    <scope>NUCLEOTIDE SEQUENCE [LARGE SCALE GENOMIC DNA]</scope>
    <source>
        <strain evidence="1 2">CST 7247</strain>
    </source>
</reference>
<organism evidence="1 2">
    <name type="scientific">Mycolicibacter kumamotonensis</name>
    <dbReference type="NCBI Taxonomy" id="354243"/>
    <lineage>
        <taxon>Bacteria</taxon>
        <taxon>Bacillati</taxon>
        <taxon>Actinomycetota</taxon>
        <taxon>Actinomycetes</taxon>
        <taxon>Mycobacteriales</taxon>
        <taxon>Mycobacteriaceae</taxon>
        <taxon>Mycolicibacter</taxon>
    </lineage>
</organism>
<dbReference type="Proteomes" id="UP000466523">
    <property type="component" value="Unassembled WGS sequence"/>
</dbReference>
<accession>A0A7K3LGI3</accession>
<dbReference type="EMBL" id="JAACYR010000095">
    <property type="protein sequence ID" value="NDJ91469.1"/>
    <property type="molecule type" value="Genomic_DNA"/>
</dbReference>
<evidence type="ECO:0000313" key="1">
    <source>
        <dbReference type="EMBL" id="NDJ91469.1"/>
    </source>
</evidence>
<dbReference type="AlphaFoldDB" id="A0A7K3LGI3"/>
<comment type="caution">
    <text evidence="1">The sequence shown here is derived from an EMBL/GenBank/DDBJ whole genome shotgun (WGS) entry which is preliminary data.</text>
</comment>
<gene>
    <name evidence="1" type="ORF">GWR20_20355</name>
</gene>
<protein>
    <submittedName>
        <fullName evidence="1">Uncharacterized protein</fullName>
    </submittedName>
</protein>
<proteinExistence type="predicted"/>
<sequence length="72" mass="8063">MSAMIRCDRCRRRYRGHGEWNATARQGVIVGYLCPDCQTPEENAEAEINLATLDYFVGADGLFRGRPKVVSA</sequence>
<dbReference type="RefSeq" id="WP_162113094.1">
    <property type="nucleotide sequence ID" value="NZ_JAACYR010000095.1"/>
</dbReference>